<evidence type="ECO:0000259" key="3">
    <source>
        <dbReference type="Pfam" id="PF11258"/>
    </source>
</evidence>
<keyword evidence="2" id="KW-0732">Signal</keyword>
<comment type="caution">
    <text evidence="5">The sequence shown here is derived from an EMBL/GenBank/DDBJ whole genome shotgun (WGS) entry which is preliminary data.</text>
</comment>
<name>A0A2U1CEK6_9FIRM</name>
<evidence type="ECO:0008006" key="7">
    <source>
        <dbReference type="Google" id="ProtNLM"/>
    </source>
</evidence>
<dbReference type="OrthoDB" id="9779102at2"/>
<feature type="domain" description="DUF3048" evidence="3">
    <location>
        <begin position="55"/>
        <end position="203"/>
    </location>
</feature>
<feature type="region of interest" description="Disordered" evidence="1">
    <location>
        <begin position="24"/>
        <end position="62"/>
    </location>
</feature>
<protein>
    <recommendedName>
        <fullName evidence="7">Lipoprotein yerB</fullName>
    </recommendedName>
</protein>
<dbReference type="Gene3D" id="3.50.90.10">
    <property type="entry name" value="YerB-like"/>
    <property type="match status" value="1"/>
</dbReference>
<dbReference type="InterPro" id="IPR023158">
    <property type="entry name" value="YerB-like_sf"/>
</dbReference>
<feature type="domain" description="DUF3048" evidence="4">
    <location>
        <begin position="236"/>
        <end position="348"/>
    </location>
</feature>
<dbReference type="SUPFAM" id="SSF159774">
    <property type="entry name" value="YerB-like"/>
    <property type="match status" value="1"/>
</dbReference>
<dbReference type="InterPro" id="IPR021416">
    <property type="entry name" value="DUF3048_N"/>
</dbReference>
<organism evidence="5 6">
    <name type="scientific">Intestinimonas butyriciproducens</name>
    <dbReference type="NCBI Taxonomy" id="1297617"/>
    <lineage>
        <taxon>Bacteria</taxon>
        <taxon>Bacillati</taxon>
        <taxon>Bacillota</taxon>
        <taxon>Clostridia</taxon>
        <taxon>Eubacteriales</taxon>
        <taxon>Intestinimonas</taxon>
    </lineage>
</organism>
<feature type="signal peptide" evidence="2">
    <location>
        <begin position="1"/>
        <end position="26"/>
    </location>
</feature>
<dbReference type="RefSeq" id="WP_116721734.1">
    <property type="nucleotide sequence ID" value="NZ_CALICV010000034.1"/>
</dbReference>
<accession>A0A2U1CEK6</accession>
<evidence type="ECO:0000313" key="5">
    <source>
        <dbReference type="EMBL" id="PVY59359.1"/>
    </source>
</evidence>
<sequence length="360" mass="39242">MKRYRLLSAGLAVLLLLGSCSVPNPAPSEGETPRPGPTSTPEPEPTPYNGPENPLTGEPISGELANRRPIAVMLNNLKEALPQLGQSQADIIYECLAEGGITRMMGVYQSVEGVGMIGSVRSARPYYLELALGHDALYIHAGGSEDAYAKIRSWDVDHFDAVRGPYQGRSPDSNLMWRDADRRKNNGLEHSVVTTGSAIETYLPEEVRREHKEDYRYPQQFTDDGTPAAGEKAVTVTVPFSNYKTGVFTYDEESRTYLVEEYGQPYIDGNTGEQVGVTNVIILQTACSATGDSLAHITVDLTSGGEGWYACGGKIIPIHWSKADRSSSFVYTTEDGEPLVLGRGKSYVNIIPLKSEVIFA</sequence>
<evidence type="ECO:0000256" key="1">
    <source>
        <dbReference type="SAM" id="MobiDB-lite"/>
    </source>
</evidence>
<evidence type="ECO:0000259" key="4">
    <source>
        <dbReference type="Pfam" id="PF17479"/>
    </source>
</evidence>
<gene>
    <name evidence="5" type="ORF">C7373_102344</name>
</gene>
<dbReference type="EMBL" id="QEKK01000002">
    <property type="protein sequence ID" value="PVY59359.1"/>
    <property type="molecule type" value="Genomic_DNA"/>
</dbReference>
<proteinExistence type="predicted"/>
<evidence type="ECO:0000256" key="2">
    <source>
        <dbReference type="SAM" id="SignalP"/>
    </source>
</evidence>
<dbReference type="Pfam" id="PF11258">
    <property type="entry name" value="DUF3048"/>
    <property type="match status" value="1"/>
</dbReference>
<feature type="chain" id="PRO_5038354080" description="Lipoprotein yerB" evidence="2">
    <location>
        <begin position="27"/>
        <end position="360"/>
    </location>
</feature>
<evidence type="ECO:0000313" key="6">
    <source>
        <dbReference type="Proteomes" id="UP000245778"/>
    </source>
</evidence>
<dbReference type="InterPro" id="IPR035328">
    <property type="entry name" value="DUF3048_C"/>
</dbReference>
<dbReference type="Proteomes" id="UP000245778">
    <property type="component" value="Unassembled WGS sequence"/>
</dbReference>
<dbReference type="PROSITE" id="PS51257">
    <property type="entry name" value="PROKAR_LIPOPROTEIN"/>
    <property type="match status" value="1"/>
</dbReference>
<dbReference type="AlphaFoldDB" id="A0A2U1CEK6"/>
<reference evidence="5 6" key="1">
    <citation type="submission" date="2018-04" db="EMBL/GenBank/DDBJ databases">
        <title>Genomic Encyclopedia of Type Strains, Phase IV (KMG-IV): sequencing the most valuable type-strain genomes for metagenomic binning, comparative biology and taxonomic classification.</title>
        <authorList>
            <person name="Goeker M."/>
        </authorList>
    </citation>
    <scope>NUCLEOTIDE SEQUENCE [LARGE SCALE GENOMIC DNA]</scope>
    <source>
        <strain evidence="5 6">DSM 26588</strain>
    </source>
</reference>
<dbReference type="GeneID" id="93229465"/>
<dbReference type="Pfam" id="PF17479">
    <property type="entry name" value="DUF3048_C"/>
    <property type="match status" value="1"/>
</dbReference>
<feature type="compositionally biased region" description="Pro residues" evidence="1">
    <location>
        <begin position="34"/>
        <end position="48"/>
    </location>
</feature>